<dbReference type="PROSITE" id="PS00600">
    <property type="entry name" value="AA_TRANSFER_CLASS_3"/>
    <property type="match status" value="1"/>
</dbReference>
<reference evidence="5 6" key="1">
    <citation type="submission" date="2019-06" db="EMBL/GenBank/DDBJ databases">
        <title>New taxonomy in bacterial strain CC-CFT640, isolated from vineyard.</title>
        <authorList>
            <person name="Lin S.-Y."/>
            <person name="Tsai C.-F."/>
            <person name="Young C.-C."/>
        </authorList>
    </citation>
    <scope>NUCLEOTIDE SEQUENCE [LARGE SCALE GENOMIC DNA]</scope>
    <source>
        <strain evidence="5 6">CC-CFT640</strain>
    </source>
</reference>
<dbReference type="Gene3D" id="3.40.640.10">
    <property type="entry name" value="Type I PLP-dependent aspartate aminotransferase-like (Major domain)"/>
    <property type="match status" value="1"/>
</dbReference>
<keyword evidence="3 4" id="KW-0663">Pyridoxal phosphate</keyword>
<comment type="caution">
    <text evidence="5">The sequence shown here is derived from an EMBL/GenBank/DDBJ whole genome shotgun (WGS) entry which is preliminary data.</text>
</comment>
<evidence type="ECO:0000256" key="3">
    <source>
        <dbReference type="ARBA" id="ARBA00022898"/>
    </source>
</evidence>
<name>A0A5C8P8E4_9HYPH</name>
<proteinExistence type="inferred from homology"/>
<dbReference type="Pfam" id="PF00202">
    <property type="entry name" value="Aminotran_3"/>
    <property type="match status" value="1"/>
</dbReference>
<dbReference type="GO" id="GO:0030170">
    <property type="term" value="F:pyridoxal phosphate binding"/>
    <property type="evidence" value="ECO:0007669"/>
    <property type="project" value="InterPro"/>
</dbReference>
<dbReference type="Gene3D" id="3.90.1150.10">
    <property type="entry name" value="Aspartate Aminotransferase, domain 1"/>
    <property type="match status" value="1"/>
</dbReference>
<comment type="cofactor">
    <cofactor evidence="1">
        <name>pyridoxal 5'-phosphate</name>
        <dbReference type="ChEBI" id="CHEBI:597326"/>
    </cofactor>
</comment>
<organism evidence="5 6">
    <name type="scientific">Vineibacter terrae</name>
    <dbReference type="NCBI Taxonomy" id="2586908"/>
    <lineage>
        <taxon>Bacteria</taxon>
        <taxon>Pseudomonadati</taxon>
        <taxon>Pseudomonadota</taxon>
        <taxon>Alphaproteobacteria</taxon>
        <taxon>Hyphomicrobiales</taxon>
        <taxon>Vineibacter</taxon>
    </lineage>
</organism>
<accession>A0A5C8P8E4</accession>
<dbReference type="InterPro" id="IPR015422">
    <property type="entry name" value="PyrdxlP-dep_Trfase_small"/>
</dbReference>
<dbReference type="InterPro" id="IPR015421">
    <property type="entry name" value="PyrdxlP-dep_Trfase_major"/>
</dbReference>
<dbReference type="InterPro" id="IPR049704">
    <property type="entry name" value="Aminotrans_3_PPA_site"/>
</dbReference>
<evidence type="ECO:0000313" key="5">
    <source>
        <dbReference type="EMBL" id="TXL69811.1"/>
    </source>
</evidence>
<protein>
    <submittedName>
        <fullName evidence="5">Aspartate aminotransferase family protein</fullName>
    </submittedName>
</protein>
<dbReference type="OrthoDB" id="9801834at2"/>
<dbReference type="SUPFAM" id="SSF53383">
    <property type="entry name" value="PLP-dependent transferases"/>
    <property type="match status" value="1"/>
</dbReference>
<dbReference type="InterPro" id="IPR015424">
    <property type="entry name" value="PyrdxlP-dep_Trfase"/>
</dbReference>
<evidence type="ECO:0000313" key="6">
    <source>
        <dbReference type="Proteomes" id="UP000321638"/>
    </source>
</evidence>
<dbReference type="EMBL" id="VDUZ01000071">
    <property type="protein sequence ID" value="TXL69811.1"/>
    <property type="molecule type" value="Genomic_DNA"/>
</dbReference>
<keyword evidence="6" id="KW-1185">Reference proteome</keyword>
<comment type="similarity">
    <text evidence="2 4">Belongs to the class-III pyridoxal-phosphate-dependent aminotransferase family.</text>
</comment>
<dbReference type="PANTHER" id="PTHR43094:SF1">
    <property type="entry name" value="AMINOTRANSFERASE CLASS-III"/>
    <property type="match status" value="1"/>
</dbReference>
<keyword evidence="5" id="KW-0808">Transferase</keyword>
<dbReference type="GO" id="GO:0008483">
    <property type="term" value="F:transaminase activity"/>
    <property type="evidence" value="ECO:0007669"/>
    <property type="project" value="UniProtKB-KW"/>
</dbReference>
<dbReference type="InterPro" id="IPR005814">
    <property type="entry name" value="Aminotrans_3"/>
</dbReference>
<dbReference type="RefSeq" id="WP_147852095.1">
    <property type="nucleotide sequence ID" value="NZ_VDUZ01000071.1"/>
</dbReference>
<dbReference type="AlphaFoldDB" id="A0A5C8P8E4"/>
<sequence>MADTPVNWPFTPSPLAIDIVGAQGCHLHARDGRKILDAAGGAMVVNIGHGRREPGEAMARASSAVSYVIPPFVTPQRMQLAERLQRDWLPPGFTRLHLSSGGSEAVETAIKLARQHHFAKGDTGKWKVIGRDLSYHGATVATLEIGGHAARRAPVAAMARETPKAPPHYCLRCPLGKTYPTCDVACADEVEAIILREGPDTVAGVIAEPVVGSSGGALEPPPGYWRKLRAICDRHDVVLIADEVVTGFGRTGVRFASEGEGALPDIIATAKGMSGGYAPIGGTFATERIAEPLERTGDAPMFYTFSAHPAACAAADAVLDILSKEDLMARARVMGDRLGARLQRLKQHPNVAEVRGRGLLRAIEIVRDRETLERFPAEANITMKVLNGGLAENVYFYPGGTGAQRDVIVLAPPFIVTDAEIETMCAVLERAIDRAVEGDSLSSRA</sequence>
<dbReference type="PANTHER" id="PTHR43094">
    <property type="entry name" value="AMINOTRANSFERASE"/>
    <property type="match status" value="1"/>
</dbReference>
<evidence type="ECO:0000256" key="1">
    <source>
        <dbReference type="ARBA" id="ARBA00001933"/>
    </source>
</evidence>
<dbReference type="CDD" id="cd00610">
    <property type="entry name" value="OAT_like"/>
    <property type="match status" value="1"/>
</dbReference>
<dbReference type="Proteomes" id="UP000321638">
    <property type="component" value="Unassembled WGS sequence"/>
</dbReference>
<gene>
    <name evidence="5" type="ORF">FHP25_37270</name>
</gene>
<evidence type="ECO:0000256" key="2">
    <source>
        <dbReference type="ARBA" id="ARBA00008954"/>
    </source>
</evidence>
<evidence type="ECO:0000256" key="4">
    <source>
        <dbReference type="RuleBase" id="RU003560"/>
    </source>
</evidence>
<keyword evidence="5" id="KW-0032">Aminotransferase</keyword>